<gene>
    <name evidence="2" type="ORF">J2X01_001848</name>
</gene>
<feature type="signal peptide" evidence="1">
    <location>
        <begin position="1"/>
        <end position="29"/>
    </location>
</feature>
<feature type="chain" id="PRO_5046667297" evidence="1">
    <location>
        <begin position="30"/>
        <end position="80"/>
    </location>
</feature>
<reference evidence="2 3" key="1">
    <citation type="submission" date="2023-07" db="EMBL/GenBank/DDBJ databases">
        <title>Sorghum-associated microbial communities from plants grown in Nebraska, USA.</title>
        <authorList>
            <person name="Schachtman D."/>
        </authorList>
    </citation>
    <scope>NUCLEOTIDE SEQUENCE [LARGE SCALE GENOMIC DNA]</scope>
    <source>
        <strain evidence="2 3">BE167</strain>
    </source>
</reference>
<proteinExistence type="predicted"/>
<evidence type="ECO:0000313" key="3">
    <source>
        <dbReference type="Proteomes" id="UP001252243"/>
    </source>
</evidence>
<sequence>MIKKIAASVALAGALALSAAAPAVLSVHAIGNWPDPMGATLAIGNWPDPMSSNQGSLSAIGNWPDPMTYSTNIGNWPDPM</sequence>
<protein>
    <submittedName>
        <fullName evidence="2">Uncharacterized protein</fullName>
    </submittedName>
</protein>
<evidence type="ECO:0000256" key="1">
    <source>
        <dbReference type="SAM" id="SignalP"/>
    </source>
</evidence>
<dbReference type="RefSeq" id="WP_310055967.1">
    <property type="nucleotide sequence ID" value="NZ_JAVDVQ010000006.1"/>
</dbReference>
<organism evidence="2 3">
    <name type="scientific">Arthrobacter ginsengisoli</name>
    <dbReference type="NCBI Taxonomy" id="1356565"/>
    <lineage>
        <taxon>Bacteria</taxon>
        <taxon>Bacillati</taxon>
        <taxon>Actinomycetota</taxon>
        <taxon>Actinomycetes</taxon>
        <taxon>Micrococcales</taxon>
        <taxon>Micrococcaceae</taxon>
        <taxon>Arthrobacter</taxon>
    </lineage>
</organism>
<dbReference type="Proteomes" id="UP001252243">
    <property type="component" value="Unassembled WGS sequence"/>
</dbReference>
<accession>A0ABU1UBH5</accession>
<name>A0ABU1UBH5_9MICC</name>
<evidence type="ECO:0000313" key="2">
    <source>
        <dbReference type="EMBL" id="MDR7082559.1"/>
    </source>
</evidence>
<keyword evidence="3" id="KW-1185">Reference proteome</keyword>
<keyword evidence="1" id="KW-0732">Signal</keyword>
<dbReference type="EMBL" id="JAVDVQ010000006">
    <property type="protein sequence ID" value="MDR7082559.1"/>
    <property type="molecule type" value="Genomic_DNA"/>
</dbReference>
<comment type="caution">
    <text evidence="2">The sequence shown here is derived from an EMBL/GenBank/DDBJ whole genome shotgun (WGS) entry which is preliminary data.</text>
</comment>